<dbReference type="Proteomes" id="UP000800040">
    <property type="component" value="Unassembled WGS sequence"/>
</dbReference>
<feature type="region of interest" description="Disordered" evidence="1">
    <location>
        <begin position="1"/>
        <end position="102"/>
    </location>
</feature>
<keyword evidence="4" id="KW-1185">Reference proteome</keyword>
<proteinExistence type="predicted"/>
<dbReference type="OrthoDB" id="2290255at2759"/>
<evidence type="ECO:0000313" key="4">
    <source>
        <dbReference type="Proteomes" id="UP000800040"/>
    </source>
</evidence>
<gene>
    <name evidence="3" type="ORF">BDW02DRAFT_484347</name>
</gene>
<name>A0A6A5K7U1_9PLEO</name>
<sequence>GGYGGDSGHLQGQHSSGTTYGGAGGYGGSSDDFSSAAQHASSESGEHGDSSLFSNVLGMLSGNKEKLQNEEVDEDDAVRQHEKFYGSGGHGSDEQASSNNVGAAAAMQALKMFNGSSNEEAKGGQNKFIGMAMGQAAQLFDKQQSQGKTDPGATKQDAIAQAAQMALKFYMKSQMGGSGSSSGGSS</sequence>
<accession>A0A6A5K7U1</accession>
<dbReference type="AlphaFoldDB" id="A0A6A5K7U1"/>
<feature type="compositionally biased region" description="Gly residues" evidence="1">
    <location>
        <begin position="19"/>
        <end position="28"/>
    </location>
</feature>
<protein>
    <recommendedName>
        <fullName evidence="2">DUF7721 domain-containing protein</fullName>
    </recommendedName>
</protein>
<dbReference type="InterPro" id="IPR056138">
    <property type="entry name" value="DUF7721"/>
</dbReference>
<dbReference type="Pfam" id="PF24845">
    <property type="entry name" value="DUF7721"/>
    <property type="match status" value="1"/>
</dbReference>
<feature type="domain" description="DUF7721" evidence="2">
    <location>
        <begin position="32"/>
        <end position="116"/>
    </location>
</feature>
<dbReference type="EMBL" id="ML975340">
    <property type="protein sequence ID" value="KAF1832370.1"/>
    <property type="molecule type" value="Genomic_DNA"/>
</dbReference>
<organism evidence="3 4">
    <name type="scientific">Decorospora gaudefroyi</name>
    <dbReference type="NCBI Taxonomy" id="184978"/>
    <lineage>
        <taxon>Eukaryota</taxon>
        <taxon>Fungi</taxon>
        <taxon>Dikarya</taxon>
        <taxon>Ascomycota</taxon>
        <taxon>Pezizomycotina</taxon>
        <taxon>Dothideomycetes</taxon>
        <taxon>Pleosporomycetidae</taxon>
        <taxon>Pleosporales</taxon>
        <taxon>Pleosporineae</taxon>
        <taxon>Pleosporaceae</taxon>
        <taxon>Decorospora</taxon>
    </lineage>
</organism>
<evidence type="ECO:0000256" key="1">
    <source>
        <dbReference type="SAM" id="MobiDB-lite"/>
    </source>
</evidence>
<reference evidence="3" key="1">
    <citation type="submission" date="2020-01" db="EMBL/GenBank/DDBJ databases">
        <authorList>
            <consortium name="DOE Joint Genome Institute"/>
            <person name="Haridas S."/>
            <person name="Albert R."/>
            <person name="Binder M."/>
            <person name="Bloem J."/>
            <person name="Labutti K."/>
            <person name="Salamov A."/>
            <person name="Andreopoulos B."/>
            <person name="Baker S.E."/>
            <person name="Barry K."/>
            <person name="Bills G."/>
            <person name="Bluhm B.H."/>
            <person name="Cannon C."/>
            <person name="Castanera R."/>
            <person name="Culley D.E."/>
            <person name="Daum C."/>
            <person name="Ezra D."/>
            <person name="Gonzalez J.B."/>
            <person name="Henrissat B."/>
            <person name="Kuo A."/>
            <person name="Liang C."/>
            <person name="Lipzen A."/>
            <person name="Lutzoni F."/>
            <person name="Magnuson J."/>
            <person name="Mondo S."/>
            <person name="Nolan M."/>
            <person name="Ohm R."/>
            <person name="Pangilinan J."/>
            <person name="Park H.-J."/>
            <person name="Ramirez L."/>
            <person name="Alfaro M."/>
            <person name="Sun H."/>
            <person name="Tritt A."/>
            <person name="Yoshinaga Y."/>
            <person name="Zwiers L.-H."/>
            <person name="Turgeon B.G."/>
            <person name="Goodwin S.B."/>
            <person name="Spatafora J.W."/>
            <person name="Crous P.W."/>
            <person name="Grigoriev I.V."/>
        </authorList>
    </citation>
    <scope>NUCLEOTIDE SEQUENCE</scope>
    <source>
        <strain evidence="3">P77</strain>
    </source>
</reference>
<dbReference type="PANTHER" id="PTHR39477">
    <property type="entry name" value="CHROMOSOME 8, WHOLE GENOME SHOTGUN SEQUENCE"/>
    <property type="match status" value="1"/>
</dbReference>
<evidence type="ECO:0000259" key="2">
    <source>
        <dbReference type="Pfam" id="PF24845"/>
    </source>
</evidence>
<feature type="non-terminal residue" evidence="3">
    <location>
        <position position="1"/>
    </location>
</feature>
<dbReference type="PANTHER" id="PTHR39477:SF1">
    <property type="entry name" value="BETA-FLANKING PROTEIN"/>
    <property type="match status" value="1"/>
</dbReference>
<evidence type="ECO:0000313" key="3">
    <source>
        <dbReference type="EMBL" id="KAF1832370.1"/>
    </source>
</evidence>
<feature type="non-terminal residue" evidence="3">
    <location>
        <position position="186"/>
    </location>
</feature>